<accession>A0A5J9VYA6</accession>
<sequence>MESFVSAILGELTTRSVSYFVNKISGPQVDVENRLCRVLLRAQAIIDEAMVRHITSQTMLQQLRMLRDTMLQGCYTLDTFRYQSHDDEETKGQLVSHSSSLLQSLRKLQAELDNLSSMILDLEELTSLLISYPRMFRQPYSMHIMLRNCMFGRQMEAQLVINFLLHTRAHGTQDLEVLPIIGPGRVGKSTLVAHCHGENFDLY</sequence>
<name>A0A5J9VYA6_9POAL</name>
<reference evidence="2 3" key="1">
    <citation type="journal article" date="2019" name="Sci. Rep.">
        <title>A high-quality genome of Eragrostis curvula grass provides insights into Poaceae evolution and supports new strategies to enhance forage quality.</title>
        <authorList>
            <person name="Carballo J."/>
            <person name="Santos B.A.C.M."/>
            <person name="Zappacosta D."/>
            <person name="Garbus I."/>
            <person name="Selva J.P."/>
            <person name="Gallo C.A."/>
            <person name="Diaz A."/>
            <person name="Albertini E."/>
            <person name="Caccamo M."/>
            <person name="Echenique V."/>
        </authorList>
    </citation>
    <scope>NUCLEOTIDE SEQUENCE [LARGE SCALE GENOMIC DNA]</scope>
    <source>
        <strain evidence="3">cv. Victoria</strain>
        <tissue evidence="2">Leaf</tissue>
    </source>
</reference>
<dbReference type="AlphaFoldDB" id="A0A5J9VYA6"/>
<feature type="non-terminal residue" evidence="2">
    <location>
        <position position="1"/>
    </location>
</feature>
<keyword evidence="3" id="KW-1185">Reference proteome</keyword>
<dbReference type="EMBL" id="RWGY01000007">
    <property type="protein sequence ID" value="TVU40334.1"/>
    <property type="molecule type" value="Genomic_DNA"/>
</dbReference>
<protein>
    <recommendedName>
        <fullName evidence="4">Rx N-terminal domain-containing protein</fullName>
    </recommendedName>
</protein>
<dbReference type="PANTHER" id="PTHR33377">
    <property type="entry name" value="OS10G0134700 PROTEIN-RELATED"/>
    <property type="match status" value="1"/>
</dbReference>
<evidence type="ECO:0000313" key="3">
    <source>
        <dbReference type="Proteomes" id="UP000324897"/>
    </source>
</evidence>
<organism evidence="2 3">
    <name type="scientific">Eragrostis curvula</name>
    <name type="common">weeping love grass</name>
    <dbReference type="NCBI Taxonomy" id="38414"/>
    <lineage>
        <taxon>Eukaryota</taxon>
        <taxon>Viridiplantae</taxon>
        <taxon>Streptophyta</taxon>
        <taxon>Embryophyta</taxon>
        <taxon>Tracheophyta</taxon>
        <taxon>Spermatophyta</taxon>
        <taxon>Magnoliopsida</taxon>
        <taxon>Liliopsida</taxon>
        <taxon>Poales</taxon>
        <taxon>Poaceae</taxon>
        <taxon>PACMAD clade</taxon>
        <taxon>Chloridoideae</taxon>
        <taxon>Eragrostideae</taxon>
        <taxon>Eragrostidinae</taxon>
        <taxon>Eragrostis</taxon>
    </lineage>
</organism>
<evidence type="ECO:0000256" key="1">
    <source>
        <dbReference type="SAM" id="Coils"/>
    </source>
</evidence>
<dbReference type="SUPFAM" id="SSF52540">
    <property type="entry name" value="P-loop containing nucleoside triphosphate hydrolases"/>
    <property type="match status" value="1"/>
</dbReference>
<dbReference type="PANTHER" id="PTHR33377:SF92">
    <property type="entry name" value="NB-ARC DOMAIN-CONTAINING PROTEIN"/>
    <property type="match status" value="1"/>
</dbReference>
<evidence type="ECO:0000313" key="2">
    <source>
        <dbReference type="EMBL" id="TVU40334.1"/>
    </source>
</evidence>
<dbReference type="OrthoDB" id="652192at2759"/>
<keyword evidence="1" id="KW-0175">Coiled coil</keyword>
<feature type="coiled-coil region" evidence="1">
    <location>
        <begin position="98"/>
        <end position="125"/>
    </location>
</feature>
<comment type="caution">
    <text evidence="2">The sequence shown here is derived from an EMBL/GenBank/DDBJ whole genome shotgun (WGS) entry which is preliminary data.</text>
</comment>
<evidence type="ECO:0008006" key="4">
    <source>
        <dbReference type="Google" id="ProtNLM"/>
    </source>
</evidence>
<proteinExistence type="predicted"/>
<dbReference type="Proteomes" id="UP000324897">
    <property type="component" value="Chromosome 4"/>
</dbReference>
<dbReference type="Gramene" id="TVU40334">
    <property type="protein sequence ID" value="TVU40334"/>
    <property type="gene ID" value="EJB05_13794"/>
</dbReference>
<dbReference type="InterPro" id="IPR027417">
    <property type="entry name" value="P-loop_NTPase"/>
</dbReference>
<gene>
    <name evidence="2" type="ORF">EJB05_13794</name>
</gene>